<dbReference type="GO" id="GO:0006355">
    <property type="term" value="P:regulation of DNA-templated transcription"/>
    <property type="evidence" value="ECO:0007669"/>
    <property type="project" value="InterPro"/>
</dbReference>
<feature type="compositionally biased region" description="Pro residues" evidence="2">
    <location>
        <begin position="55"/>
        <end position="71"/>
    </location>
</feature>
<comment type="similarity">
    <text evidence="1">Belongs to the GeBP family.</text>
</comment>
<feature type="compositionally biased region" description="Polar residues" evidence="2">
    <location>
        <begin position="169"/>
        <end position="180"/>
    </location>
</feature>
<feature type="compositionally biased region" description="Polar residues" evidence="2">
    <location>
        <begin position="41"/>
        <end position="54"/>
    </location>
</feature>
<evidence type="ECO:0000313" key="4">
    <source>
        <dbReference type="EMBL" id="KAF7120905.1"/>
    </source>
</evidence>
<reference evidence="4" key="1">
    <citation type="submission" date="2019-11" db="EMBL/GenBank/DDBJ databases">
        <authorList>
            <person name="Liu Y."/>
            <person name="Hou J."/>
            <person name="Li T.-Q."/>
            <person name="Guan C.-H."/>
            <person name="Wu X."/>
            <person name="Wu H.-Z."/>
            <person name="Ling F."/>
            <person name="Zhang R."/>
            <person name="Shi X.-G."/>
            <person name="Ren J.-P."/>
            <person name="Chen E.-F."/>
            <person name="Sun J.-M."/>
        </authorList>
    </citation>
    <scope>NUCLEOTIDE SEQUENCE</scope>
    <source>
        <strain evidence="4">Adult_tree_wgs_1</strain>
        <tissue evidence="4">Leaves</tissue>
    </source>
</reference>
<comment type="caution">
    <text evidence="4">The sequence shown here is derived from an EMBL/GenBank/DDBJ whole genome shotgun (WGS) entry which is preliminary data.</text>
</comment>
<dbReference type="InterPro" id="IPR007592">
    <property type="entry name" value="GEBP"/>
</dbReference>
<gene>
    <name evidence="4" type="ORF">RHSIM_Rhsim13G0162300</name>
</gene>
<feature type="region of interest" description="Disordered" evidence="2">
    <location>
        <begin position="1"/>
        <end position="180"/>
    </location>
</feature>
<evidence type="ECO:0000256" key="2">
    <source>
        <dbReference type="SAM" id="MobiDB-lite"/>
    </source>
</evidence>
<dbReference type="Proteomes" id="UP000626092">
    <property type="component" value="Unassembled WGS sequence"/>
</dbReference>
<dbReference type="InterPro" id="IPR053932">
    <property type="entry name" value="GeBP-like_DBD"/>
</dbReference>
<proteinExistence type="inferred from homology"/>
<evidence type="ECO:0000256" key="1">
    <source>
        <dbReference type="ARBA" id="ARBA00010820"/>
    </source>
</evidence>
<dbReference type="PANTHER" id="PTHR31662">
    <property type="entry name" value="BNAANNG10740D PROTEIN-RELATED"/>
    <property type="match status" value="1"/>
</dbReference>
<dbReference type="PANTHER" id="PTHR31662:SF33">
    <property type="entry name" value="DNA-BINDING STOREKEEPER PROTEIN TRANSCRIPTIONAL REGULATOR-LIKE PROTEIN"/>
    <property type="match status" value="1"/>
</dbReference>
<dbReference type="Pfam" id="PF04504">
    <property type="entry name" value="GeBP-like_DBD"/>
    <property type="match status" value="1"/>
</dbReference>
<keyword evidence="5" id="KW-1185">Reference proteome</keyword>
<evidence type="ECO:0000259" key="3">
    <source>
        <dbReference type="Pfam" id="PF04504"/>
    </source>
</evidence>
<protein>
    <recommendedName>
        <fullName evidence="3">Glabrous enhancer-binding protein-like DBD domain-containing protein</fullName>
    </recommendedName>
</protein>
<dbReference type="OrthoDB" id="661680at2759"/>
<sequence length="396" mass="44135">MAPNRRPESEAQQNESSSEEDEEEEEEEEDSGSSSSEETQDQPQHNNINTSTPKKPQPPPNSSAPKKPQPTPNSSDSDSEYESDSDSPPTATASTRRPDPNIKPITSKPMDDPPKSTKKPRSDPTPSTPAAKSSGAAVKRPAAESESNGARDSKRAKKKQKEKDVAAVINNSNETTPSKQMFQRLWSEDDEIVILKGLIDFRAKKGYDPMTDLNVFHDFIKKSLHLGDVSKSQFSTKVRRMKKKFENNVKRGKDGQDRSFSNPHEQRAYDLSKKIWGEDSDGFGVGNAKKVNGKGRKNEKSLSIVDEELSGRVEEGARREVKPNAGAERAVGFNLSIEEVVIKDGLELLSGSTKLEMVEKWRQFRVEEVELYLKRLDLVREQGKLVLEAMKKSTGH</sequence>
<organism evidence="4 5">
    <name type="scientific">Rhododendron simsii</name>
    <name type="common">Sims's rhododendron</name>
    <dbReference type="NCBI Taxonomy" id="118357"/>
    <lineage>
        <taxon>Eukaryota</taxon>
        <taxon>Viridiplantae</taxon>
        <taxon>Streptophyta</taxon>
        <taxon>Embryophyta</taxon>
        <taxon>Tracheophyta</taxon>
        <taxon>Spermatophyta</taxon>
        <taxon>Magnoliopsida</taxon>
        <taxon>eudicotyledons</taxon>
        <taxon>Gunneridae</taxon>
        <taxon>Pentapetalae</taxon>
        <taxon>asterids</taxon>
        <taxon>Ericales</taxon>
        <taxon>Ericaceae</taxon>
        <taxon>Ericoideae</taxon>
        <taxon>Rhodoreae</taxon>
        <taxon>Rhododendron</taxon>
    </lineage>
</organism>
<dbReference type="EMBL" id="WJXA01000013">
    <property type="protein sequence ID" value="KAF7120905.1"/>
    <property type="molecule type" value="Genomic_DNA"/>
</dbReference>
<feature type="domain" description="Glabrous enhancer-binding protein-like DBD" evidence="3">
    <location>
        <begin position="182"/>
        <end position="277"/>
    </location>
</feature>
<name>A0A834G0S4_RHOSS</name>
<dbReference type="AlphaFoldDB" id="A0A834G0S4"/>
<feature type="compositionally biased region" description="Acidic residues" evidence="2">
    <location>
        <begin position="17"/>
        <end position="31"/>
    </location>
</feature>
<accession>A0A834G0S4</accession>
<dbReference type="GO" id="GO:0005634">
    <property type="term" value="C:nucleus"/>
    <property type="evidence" value="ECO:0007669"/>
    <property type="project" value="TreeGrafter"/>
</dbReference>
<evidence type="ECO:0000313" key="5">
    <source>
        <dbReference type="Proteomes" id="UP000626092"/>
    </source>
</evidence>